<dbReference type="GO" id="GO:0005654">
    <property type="term" value="C:nucleoplasm"/>
    <property type="evidence" value="ECO:0007669"/>
    <property type="project" value="TreeGrafter"/>
</dbReference>
<feature type="domain" description="C2H2-type" evidence="13">
    <location>
        <begin position="382"/>
        <end position="409"/>
    </location>
</feature>
<dbReference type="RefSeq" id="XP_054846823.1">
    <property type="nucleotide sequence ID" value="XM_054990848.1"/>
</dbReference>
<keyword evidence="4" id="KW-0677">Repeat</keyword>
<dbReference type="SMART" id="SM00349">
    <property type="entry name" value="KRAB"/>
    <property type="match status" value="1"/>
</dbReference>
<dbReference type="GO" id="GO:0001227">
    <property type="term" value="F:DNA-binding transcription repressor activity, RNA polymerase II-specific"/>
    <property type="evidence" value="ECO:0007669"/>
    <property type="project" value="TreeGrafter"/>
</dbReference>
<evidence type="ECO:0000256" key="5">
    <source>
        <dbReference type="ARBA" id="ARBA00022771"/>
    </source>
</evidence>
<evidence type="ECO:0000256" key="4">
    <source>
        <dbReference type="ARBA" id="ARBA00022737"/>
    </source>
</evidence>
<reference evidence="16" key="1">
    <citation type="submission" date="2025-08" db="UniProtKB">
        <authorList>
            <consortium name="RefSeq"/>
        </authorList>
    </citation>
    <scope>IDENTIFICATION</scope>
    <source>
        <tissue evidence="16">Blood</tissue>
    </source>
</reference>
<feature type="domain" description="C2H2-type" evidence="13">
    <location>
        <begin position="270"/>
        <end position="297"/>
    </location>
</feature>
<dbReference type="AlphaFoldDB" id="A0AA97JWN9"/>
<organism evidence="15 16">
    <name type="scientific">Eublepharis macularius</name>
    <name type="common">Leopard gecko</name>
    <name type="synonym">Cyrtodactylus macularius</name>
    <dbReference type="NCBI Taxonomy" id="481883"/>
    <lineage>
        <taxon>Eukaryota</taxon>
        <taxon>Metazoa</taxon>
        <taxon>Chordata</taxon>
        <taxon>Craniata</taxon>
        <taxon>Vertebrata</taxon>
        <taxon>Euteleostomi</taxon>
        <taxon>Lepidosauria</taxon>
        <taxon>Squamata</taxon>
        <taxon>Bifurcata</taxon>
        <taxon>Gekkota</taxon>
        <taxon>Eublepharidae</taxon>
        <taxon>Eublepharinae</taxon>
        <taxon>Eublepharis</taxon>
    </lineage>
</organism>
<keyword evidence="3" id="KW-0479">Metal-binding</keyword>
<evidence type="ECO:0000256" key="2">
    <source>
        <dbReference type="ARBA" id="ARBA00006991"/>
    </source>
</evidence>
<evidence type="ECO:0000256" key="11">
    <source>
        <dbReference type="PROSITE-ProRule" id="PRU00042"/>
    </source>
</evidence>
<comment type="subcellular location">
    <subcellularLocation>
        <location evidence="1">Nucleus</location>
    </subcellularLocation>
</comment>
<dbReference type="PROSITE" id="PS50805">
    <property type="entry name" value="KRAB"/>
    <property type="match status" value="1"/>
</dbReference>
<protein>
    <submittedName>
        <fullName evidence="16">Zinc finger protein 250-like isoform X3</fullName>
    </submittedName>
</protein>
<dbReference type="InterPro" id="IPR013087">
    <property type="entry name" value="Znf_C2H2_type"/>
</dbReference>
<dbReference type="PANTHER" id="PTHR24399:SF23">
    <property type="entry name" value="C2H2-TYPE DOMAIN-CONTAINING PROTEIN"/>
    <property type="match status" value="1"/>
</dbReference>
<evidence type="ECO:0000256" key="9">
    <source>
        <dbReference type="ARBA" id="ARBA00023163"/>
    </source>
</evidence>
<evidence type="ECO:0000256" key="8">
    <source>
        <dbReference type="ARBA" id="ARBA00023125"/>
    </source>
</evidence>
<dbReference type="PROSITE" id="PS50157">
    <property type="entry name" value="ZINC_FINGER_C2H2_2"/>
    <property type="match status" value="9"/>
</dbReference>
<feature type="compositionally biased region" description="Basic and acidic residues" evidence="12">
    <location>
        <begin position="59"/>
        <end position="83"/>
    </location>
</feature>
<keyword evidence="10" id="KW-0539">Nucleus</keyword>
<dbReference type="FunFam" id="3.30.160.60:FF:001228">
    <property type="entry name" value="Zinc finger protein 236"/>
    <property type="match status" value="1"/>
</dbReference>
<dbReference type="SUPFAM" id="SSF109640">
    <property type="entry name" value="KRAB domain (Kruppel-associated box)"/>
    <property type="match status" value="1"/>
</dbReference>
<evidence type="ECO:0000313" key="16">
    <source>
        <dbReference type="RefSeq" id="XP_054846823.1"/>
    </source>
</evidence>
<dbReference type="Proteomes" id="UP001190640">
    <property type="component" value="Chromosome 11"/>
</dbReference>
<dbReference type="GO" id="GO:0008270">
    <property type="term" value="F:zinc ion binding"/>
    <property type="evidence" value="ECO:0007669"/>
    <property type="project" value="UniProtKB-KW"/>
</dbReference>
<dbReference type="FunFam" id="3.30.160.60:FF:000508">
    <property type="entry name" value="Myeloid zinc finger 1"/>
    <property type="match status" value="1"/>
</dbReference>
<dbReference type="PROSITE" id="PS00028">
    <property type="entry name" value="ZINC_FINGER_C2H2_1"/>
    <property type="match status" value="7"/>
</dbReference>
<accession>A0AA97JWN9</accession>
<feature type="region of interest" description="Disordered" evidence="12">
    <location>
        <begin position="57"/>
        <end position="116"/>
    </location>
</feature>
<keyword evidence="15" id="KW-1185">Reference proteome</keyword>
<evidence type="ECO:0000259" key="13">
    <source>
        <dbReference type="PROSITE" id="PS50157"/>
    </source>
</evidence>
<evidence type="ECO:0000256" key="12">
    <source>
        <dbReference type="SAM" id="MobiDB-lite"/>
    </source>
</evidence>
<sequence>MAAEDAGKVLVTFEDVAIYFSQEEWAMLTAWQRDLYQEVMEDNFELVASLGPQMPPKAELARRVERREEQSAEDVPGRGKKEACGTPDSAAWSHSGQEPAVKEEFSGPWSPLPSPEGKPLGAGFCSGWNESKPPDVGPREWEEGGGPLGVASLDRAELLICECGRSFEDRESLRNHQALHREEKGPFACTSCGKLFHYHLNLLTHKKHRGKKRHACAQCGAQFCLKGDLLRHRASHAAEGLHSCGVCGLLFRHKRHLLAHTAEHGGKPLHECPTCGMACSSEAELSGHRLSHREERPFLCTQCGESFSWKESLQVHQQTHAQARGHSCPLCGKTFARHGNLLTHQRLHTGELPFPCPECGRSFPSKANLMAHSRQHRRGKPFACLQCGHGFTFRDKLLEHQASHGTETRPIKQDAEP</sequence>
<comment type="similarity">
    <text evidence="2">Belongs to the krueppel C2H2-type zinc-finger protein family.</text>
</comment>
<dbReference type="Gene3D" id="6.10.140.140">
    <property type="match status" value="1"/>
</dbReference>
<feature type="domain" description="C2H2-type" evidence="13">
    <location>
        <begin position="187"/>
        <end position="213"/>
    </location>
</feature>
<dbReference type="SMART" id="SM00355">
    <property type="entry name" value="ZnF_C2H2"/>
    <property type="match status" value="9"/>
</dbReference>
<name>A0AA97JWN9_EUBMA</name>
<feature type="domain" description="C2H2-type" evidence="13">
    <location>
        <begin position="298"/>
        <end position="325"/>
    </location>
</feature>
<evidence type="ECO:0000256" key="6">
    <source>
        <dbReference type="ARBA" id="ARBA00022833"/>
    </source>
</evidence>
<dbReference type="InterPro" id="IPR001909">
    <property type="entry name" value="KRAB"/>
</dbReference>
<dbReference type="SUPFAM" id="SSF57667">
    <property type="entry name" value="beta-beta-alpha zinc fingers"/>
    <property type="match status" value="5"/>
</dbReference>
<dbReference type="GO" id="GO:0000978">
    <property type="term" value="F:RNA polymerase II cis-regulatory region sequence-specific DNA binding"/>
    <property type="evidence" value="ECO:0007669"/>
    <property type="project" value="TreeGrafter"/>
</dbReference>
<keyword evidence="6" id="KW-0862">Zinc</keyword>
<dbReference type="Gene3D" id="3.30.160.60">
    <property type="entry name" value="Classic Zinc Finger"/>
    <property type="match status" value="6"/>
</dbReference>
<feature type="domain" description="C2H2-type" evidence="13">
    <location>
        <begin position="159"/>
        <end position="185"/>
    </location>
</feature>
<dbReference type="Pfam" id="PF01352">
    <property type="entry name" value="KRAB"/>
    <property type="match status" value="1"/>
</dbReference>
<keyword evidence="5 11" id="KW-0863">Zinc-finger</keyword>
<evidence type="ECO:0000313" key="15">
    <source>
        <dbReference type="Proteomes" id="UP001190640"/>
    </source>
</evidence>
<evidence type="ECO:0000259" key="14">
    <source>
        <dbReference type="PROSITE" id="PS50805"/>
    </source>
</evidence>
<feature type="domain" description="KRAB" evidence="14">
    <location>
        <begin position="11"/>
        <end position="83"/>
    </location>
</feature>
<dbReference type="InterPro" id="IPR036236">
    <property type="entry name" value="Znf_C2H2_sf"/>
</dbReference>
<dbReference type="PANTHER" id="PTHR24399">
    <property type="entry name" value="ZINC FINGER AND BTB DOMAIN-CONTAINING"/>
    <property type="match status" value="1"/>
</dbReference>
<keyword evidence="7" id="KW-0805">Transcription regulation</keyword>
<proteinExistence type="inferred from homology"/>
<dbReference type="GeneID" id="129337273"/>
<feature type="domain" description="C2H2-type" evidence="13">
    <location>
        <begin position="326"/>
        <end position="353"/>
    </location>
</feature>
<dbReference type="FunFam" id="3.30.160.60:FF:000100">
    <property type="entry name" value="Zinc finger 45-like"/>
    <property type="match status" value="2"/>
</dbReference>
<dbReference type="FunFam" id="3.30.160.60:FF:001235">
    <property type="entry name" value="Si:ch211-119o8.6"/>
    <property type="match status" value="1"/>
</dbReference>
<evidence type="ECO:0000256" key="10">
    <source>
        <dbReference type="ARBA" id="ARBA00023242"/>
    </source>
</evidence>
<dbReference type="GO" id="GO:0042802">
    <property type="term" value="F:identical protein binding"/>
    <property type="evidence" value="ECO:0007669"/>
    <property type="project" value="UniProtKB-ARBA"/>
</dbReference>
<evidence type="ECO:0000256" key="1">
    <source>
        <dbReference type="ARBA" id="ARBA00004123"/>
    </source>
</evidence>
<evidence type="ECO:0000256" key="3">
    <source>
        <dbReference type="ARBA" id="ARBA00022723"/>
    </source>
</evidence>
<gene>
    <name evidence="16" type="primary">LOC129337273</name>
</gene>
<feature type="domain" description="C2H2-type" evidence="13">
    <location>
        <begin position="242"/>
        <end position="269"/>
    </location>
</feature>
<feature type="domain" description="C2H2-type" evidence="13">
    <location>
        <begin position="214"/>
        <end position="241"/>
    </location>
</feature>
<dbReference type="CDD" id="cd07765">
    <property type="entry name" value="KRAB_A-box"/>
    <property type="match status" value="1"/>
</dbReference>
<feature type="domain" description="C2H2-type" evidence="13">
    <location>
        <begin position="354"/>
        <end position="381"/>
    </location>
</feature>
<dbReference type="Pfam" id="PF00096">
    <property type="entry name" value="zf-C2H2"/>
    <property type="match status" value="2"/>
</dbReference>
<dbReference type="InterPro" id="IPR036051">
    <property type="entry name" value="KRAB_dom_sf"/>
</dbReference>
<dbReference type="Pfam" id="PF13912">
    <property type="entry name" value="zf-C2H2_6"/>
    <property type="match status" value="2"/>
</dbReference>
<keyword evidence="9" id="KW-0804">Transcription</keyword>
<keyword evidence="8" id="KW-0238">DNA-binding</keyword>
<evidence type="ECO:0000256" key="7">
    <source>
        <dbReference type="ARBA" id="ARBA00023015"/>
    </source>
</evidence>